<dbReference type="InterPro" id="IPR033443">
    <property type="entry name" value="PROP1-like_PPR_dom"/>
</dbReference>
<feature type="repeat" description="PPR" evidence="2">
    <location>
        <begin position="334"/>
        <end position="368"/>
    </location>
</feature>
<gene>
    <name evidence="4" type="ORF">TIFTF001_007957</name>
</gene>
<dbReference type="EMBL" id="BTGU01000008">
    <property type="protein sequence ID" value="GMN38721.1"/>
    <property type="molecule type" value="Genomic_DNA"/>
</dbReference>
<dbReference type="NCBIfam" id="TIGR00756">
    <property type="entry name" value="PPR"/>
    <property type="match status" value="3"/>
</dbReference>
<dbReference type="Gramene" id="FCD_00028326-RA">
    <property type="protein sequence ID" value="FCD_00028326-RA:cds"/>
    <property type="gene ID" value="FCD_00028326"/>
</dbReference>
<evidence type="ECO:0000313" key="5">
    <source>
        <dbReference type="Proteomes" id="UP001187192"/>
    </source>
</evidence>
<feature type="repeat" description="PPR" evidence="2">
    <location>
        <begin position="369"/>
        <end position="403"/>
    </location>
</feature>
<organism evidence="4 5">
    <name type="scientific">Ficus carica</name>
    <name type="common">Common fig</name>
    <dbReference type="NCBI Taxonomy" id="3494"/>
    <lineage>
        <taxon>Eukaryota</taxon>
        <taxon>Viridiplantae</taxon>
        <taxon>Streptophyta</taxon>
        <taxon>Embryophyta</taxon>
        <taxon>Tracheophyta</taxon>
        <taxon>Spermatophyta</taxon>
        <taxon>Magnoliopsida</taxon>
        <taxon>eudicotyledons</taxon>
        <taxon>Gunneridae</taxon>
        <taxon>Pentapetalae</taxon>
        <taxon>rosids</taxon>
        <taxon>fabids</taxon>
        <taxon>Rosales</taxon>
        <taxon>Moraceae</taxon>
        <taxon>Ficeae</taxon>
        <taxon>Ficus</taxon>
    </lineage>
</organism>
<evidence type="ECO:0000259" key="3">
    <source>
        <dbReference type="Pfam" id="PF17177"/>
    </source>
</evidence>
<dbReference type="AlphaFoldDB" id="A0AA88AE83"/>
<dbReference type="PANTHER" id="PTHR46862:SF2">
    <property type="entry name" value="OS02G0611400 PROTEIN"/>
    <property type="match status" value="1"/>
</dbReference>
<accession>A0AA88AE83</accession>
<protein>
    <recommendedName>
        <fullName evidence="3">PROP1-like PPR domain-containing protein</fullName>
    </recommendedName>
</protein>
<dbReference type="Pfam" id="PF17177">
    <property type="entry name" value="PPR_long"/>
    <property type="match status" value="1"/>
</dbReference>
<feature type="repeat" description="PPR" evidence="2">
    <location>
        <begin position="404"/>
        <end position="438"/>
    </location>
</feature>
<name>A0AA88AE83_FICCA</name>
<evidence type="ECO:0000313" key="4">
    <source>
        <dbReference type="EMBL" id="GMN38721.1"/>
    </source>
</evidence>
<reference evidence="4" key="1">
    <citation type="submission" date="2023-07" db="EMBL/GenBank/DDBJ databases">
        <title>draft genome sequence of fig (Ficus carica).</title>
        <authorList>
            <person name="Takahashi T."/>
            <person name="Nishimura K."/>
        </authorList>
    </citation>
    <scope>NUCLEOTIDE SEQUENCE</scope>
</reference>
<dbReference type="Gene3D" id="1.25.40.10">
    <property type="entry name" value="Tetratricopeptide repeat domain"/>
    <property type="match status" value="3"/>
</dbReference>
<dbReference type="PROSITE" id="PS51375">
    <property type="entry name" value="PPR"/>
    <property type="match status" value="5"/>
</dbReference>
<dbReference type="InterPro" id="IPR002885">
    <property type="entry name" value="PPR_rpt"/>
</dbReference>
<dbReference type="Pfam" id="PF01535">
    <property type="entry name" value="PPR"/>
    <property type="match status" value="3"/>
</dbReference>
<sequence>MYSSKPSPNPQFLEPIALFRRAMHSTQFTKMSYVGDGLMLQSDDSEEDGAMNEFLSRFVWIMRGKLSDFYRDCDKQTIDSMLLLIVDKVVSELENGGIEQMLGPEMSSPSQEFSDDLWKTVWEVSNMVLDDMKKATKKEKMKRFLQCEEVNEMSRFAGEIGIRGDMLRELRFKWAREQMEKSEFYEGLEVLRAKEKAVEKAEAGAEVEEGDVVEDSAKTVSLPQRRGKIRYNIYGLDLSSPKWGEVADKVHEAGEIIWPEEPKPISGKSKLVTEKILALNEENDPSPLLAEWAELLQPSRTDWILFLDRLKEKNPGLYFKVAELLLREKSFQTDIRDYSKLIDAHAKDNRLEDAERILKKMKEDGVVPDLLTCTILVHMYSKAGNVDRAKDTFESLKMHGFQLDLKIYSSMIMAFVNAGQPKLAESLMREMEARDIKPTNEIYMALLRCFTQIGDDSGAGRIATTMQFAGIPASFEFYKLLVQAYAQAGDPDQARSNFNHMMATGHMPDDECTASMIAAYEKKNLLDKALNLLLQLEKDGLQPGVATYTVLVDWLVKLQLFDEVEELLGKISQLGEAPPLKIHISLCEMYSGAGVEKKALQALGVLEAKKEELGSKEFERIIEALRAGGFENHAHRMDELRKARGFTTSEPFEVTQMASHTFGRKRPRTR</sequence>
<feature type="repeat" description="PPR" evidence="2">
    <location>
        <begin position="474"/>
        <end position="508"/>
    </location>
</feature>
<feature type="repeat" description="PPR" evidence="2">
    <location>
        <begin position="509"/>
        <end position="543"/>
    </location>
</feature>
<proteinExistence type="predicted"/>
<dbReference type="InterPro" id="IPR011990">
    <property type="entry name" value="TPR-like_helical_dom_sf"/>
</dbReference>
<comment type="caution">
    <text evidence="4">The sequence shown here is derived from an EMBL/GenBank/DDBJ whole genome shotgun (WGS) entry which is preliminary data.</text>
</comment>
<dbReference type="Proteomes" id="UP001187192">
    <property type="component" value="Unassembled WGS sequence"/>
</dbReference>
<keyword evidence="1" id="KW-0677">Repeat</keyword>
<dbReference type="PANTHER" id="PTHR46862">
    <property type="entry name" value="OS07G0661900 PROTEIN"/>
    <property type="match status" value="1"/>
</dbReference>
<evidence type="ECO:0000256" key="1">
    <source>
        <dbReference type="ARBA" id="ARBA00022737"/>
    </source>
</evidence>
<keyword evidence="5" id="KW-1185">Reference proteome</keyword>
<evidence type="ECO:0000256" key="2">
    <source>
        <dbReference type="PROSITE-ProRule" id="PRU00708"/>
    </source>
</evidence>
<feature type="domain" description="PROP1-like PPR" evidence="3">
    <location>
        <begin position="344"/>
        <end position="456"/>
    </location>
</feature>
<dbReference type="SUPFAM" id="SSF48452">
    <property type="entry name" value="TPR-like"/>
    <property type="match status" value="1"/>
</dbReference>